<dbReference type="EMBL" id="PUHQ01000003">
    <property type="protein sequence ID" value="KAG0666913.1"/>
    <property type="molecule type" value="Genomic_DNA"/>
</dbReference>
<feature type="transmembrane region" description="Helical" evidence="12">
    <location>
        <begin position="268"/>
        <end position="291"/>
    </location>
</feature>
<feature type="compositionally biased region" description="Basic and acidic residues" evidence="11">
    <location>
        <begin position="607"/>
        <end position="622"/>
    </location>
</feature>
<proteinExistence type="inferred from homology"/>
<dbReference type="AlphaFoldDB" id="A0A9P7B9V7"/>
<feature type="compositionally biased region" description="Basic residues" evidence="11">
    <location>
        <begin position="917"/>
        <end position="927"/>
    </location>
</feature>
<sequence>MPAQGSGGGGAAGAVAQWLWARAGDYLLMRRNEVFEPARGDPTDAAKYAGAGTPEEASHELFSVVTEVNIVHLAITVITVFITVFGMFSGFVKERLYVGEAIVATMFGVAFSGYAAGIFAPRTWDEGHHTDEITLELTRIVIALSVFAVGVELPRAYVLRHWKSLAMLLGPLMFLGWMTAGALMYAIIPGLEFLPALVLAAGVTPTDPILASSVVGKGKYAQEHVPSHIRHILQAESGCNDGAAFPFLYLALMLLLRGTHSVGETVGYWILLVLLYQIILGIIIGGLVGVIARKVLKFSKRRELIDRESMVAMYVALSLLVTALTTLAGSDDLLAAFACGTAFAWDDWFTESIEESNFSSTIDLLANSAIFIYIGATMPFASWSMEYLTLNWWRLTLLCLSILAFRRLPAMYALWHWIPDIKTRREAIFSGHFGPMGVGAIFISTLAATKLPTPTVPPETVIDRLALMIVPVTYCIVLTSILVHGLTISFFTLGRRMHSRVQSFSRTLTANSSRSGYGRTFSFATSTRKQPDREEPSWMARVKRATRAEDIIINRDEEEGEERPPRRSDESPESLAEKGRAFDEDEEEALPGEEEEAELDREEAELEEHAREECEAEGKEPTPSEIEAEIDREVEQDTGTTAMFGAPPNENKVGAGQREQLIRERREAKRRGGGERSGSRRRRLSRSHHEADADAPGDREEDVAELGGTDLEKEVETADDVRRGETRAERHREQLRIEREREANDHPRKNILGELGEDEDDTADARERYRAKQRERRHSERRDSARRVPSHTRPRHESSRRGQPQSFTSKPDPRKEARYCRGPQTWQEGRKIIVDHGDGNVDVIDHDASPEDARRAAKSGKKTVLDVPPEAIEKEHKALQQEHGPGDHEANAVKRVAAKMIRQSSAIGGRIIGKRTASSRRRRRSVGGRKCSSAMPGVAGSASTATRVVIEYPDGRTDVRDLTEEERRQSAKKHLAALHSLGHYSEAMEAEFSRLARQISNGSLRSLRREGKEPKAVAAPAKRASSPPPRRFTESPEQQGAIAEEEEADGYFSPASEHRTGLPLDRTERIEPASDDEEEVPPQQPEASTSRAPPPPGRRAPVRQGSAAMQAVRGLFRPRANTAAESSRAQAAQPTADDESPNSQDQNGNPSIRFATQTRPDREGSTAGNGRPLPVVGSSISVRRDPSRRVEDQ</sequence>
<dbReference type="OrthoDB" id="2190219at2759"/>
<comment type="similarity">
    <text evidence="2">Belongs to the fungal Na(+)/H(+) exchanger family.</text>
</comment>
<feature type="transmembrane region" description="Helical" evidence="12">
    <location>
        <begin position="101"/>
        <end position="120"/>
    </location>
</feature>
<evidence type="ECO:0000256" key="7">
    <source>
        <dbReference type="ARBA" id="ARBA00023053"/>
    </source>
</evidence>
<comment type="subcellular location">
    <subcellularLocation>
        <location evidence="1">Membrane</location>
        <topology evidence="1">Multi-pass membrane protein</topology>
    </subcellularLocation>
</comment>
<keyword evidence="5 12" id="KW-0812">Transmembrane</keyword>
<dbReference type="GO" id="GO:0005886">
    <property type="term" value="C:plasma membrane"/>
    <property type="evidence" value="ECO:0007669"/>
    <property type="project" value="InterPro"/>
</dbReference>
<dbReference type="InterPro" id="IPR006153">
    <property type="entry name" value="Cation/H_exchanger_TM"/>
</dbReference>
<feature type="transmembrane region" description="Helical" evidence="12">
    <location>
        <begin position="311"/>
        <end position="327"/>
    </location>
</feature>
<dbReference type="PANTHER" id="PTHR31382:SF4">
    <property type="entry name" value="NA(+)_H(+) ANTIPORTER"/>
    <property type="match status" value="1"/>
</dbReference>
<evidence type="ECO:0000256" key="10">
    <source>
        <dbReference type="ARBA" id="ARBA00023201"/>
    </source>
</evidence>
<feature type="compositionally biased region" description="Polar residues" evidence="11">
    <location>
        <begin position="1141"/>
        <end position="1158"/>
    </location>
</feature>
<evidence type="ECO:0000256" key="3">
    <source>
        <dbReference type="ARBA" id="ARBA00022448"/>
    </source>
</evidence>
<keyword evidence="6 12" id="KW-1133">Transmembrane helix</keyword>
<gene>
    <name evidence="14" type="ORF">C6P46_003623</name>
</gene>
<feature type="region of interest" description="Disordered" evidence="11">
    <location>
        <begin position="904"/>
        <end position="946"/>
    </location>
</feature>
<evidence type="ECO:0000256" key="5">
    <source>
        <dbReference type="ARBA" id="ARBA00022692"/>
    </source>
</evidence>
<dbReference type="GO" id="GO:0015385">
    <property type="term" value="F:sodium:proton antiporter activity"/>
    <property type="evidence" value="ECO:0007669"/>
    <property type="project" value="InterPro"/>
</dbReference>
<feature type="compositionally biased region" description="Basic and acidic residues" evidence="11">
    <location>
        <begin position="1056"/>
        <end position="1072"/>
    </location>
</feature>
<keyword evidence="4" id="KW-0050">Antiport</keyword>
<feature type="domain" description="Cation/H+ exchanger transmembrane" evidence="13">
    <location>
        <begin position="88"/>
        <end position="491"/>
    </location>
</feature>
<dbReference type="GO" id="GO:0042391">
    <property type="term" value="P:regulation of membrane potential"/>
    <property type="evidence" value="ECO:0007669"/>
    <property type="project" value="InterPro"/>
</dbReference>
<evidence type="ECO:0000256" key="12">
    <source>
        <dbReference type="SAM" id="Phobius"/>
    </source>
</evidence>
<feature type="compositionally biased region" description="Acidic residues" evidence="11">
    <location>
        <begin position="583"/>
        <end position="606"/>
    </location>
</feature>
<evidence type="ECO:0000256" key="1">
    <source>
        <dbReference type="ARBA" id="ARBA00004141"/>
    </source>
</evidence>
<feature type="compositionally biased region" description="Basic and acidic residues" evidence="11">
    <location>
        <begin position="763"/>
        <end position="786"/>
    </location>
</feature>
<feature type="transmembrane region" description="Helical" evidence="12">
    <location>
        <begin position="362"/>
        <end position="383"/>
    </location>
</feature>
<dbReference type="Pfam" id="PF00999">
    <property type="entry name" value="Na_H_Exchanger"/>
    <property type="match status" value="1"/>
</dbReference>
<accession>A0A9P7B9V7</accession>
<dbReference type="Proteomes" id="UP000777482">
    <property type="component" value="Unassembled WGS sequence"/>
</dbReference>
<feature type="transmembrane region" description="Helical" evidence="12">
    <location>
        <begin position="70"/>
        <end position="89"/>
    </location>
</feature>
<dbReference type="GO" id="GO:0036376">
    <property type="term" value="P:sodium ion export across plasma membrane"/>
    <property type="evidence" value="ECO:0007669"/>
    <property type="project" value="InterPro"/>
</dbReference>
<name>A0A9P7B9V7_RHOMI</name>
<evidence type="ECO:0000313" key="15">
    <source>
        <dbReference type="Proteomes" id="UP000777482"/>
    </source>
</evidence>
<feature type="compositionally biased region" description="Basic and acidic residues" evidence="11">
    <location>
        <begin position="660"/>
        <end position="678"/>
    </location>
</feature>
<keyword evidence="15" id="KW-1185">Reference proteome</keyword>
<feature type="region of interest" description="Disordered" evidence="11">
    <location>
        <begin position="877"/>
        <end position="896"/>
    </location>
</feature>
<feature type="compositionally biased region" description="Basic and acidic residues" evidence="11">
    <location>
        <begin position="954"/>
        <end position="969"/>
    </location>
</feature>
<feature type="region of interest" description="Disordered" evidence="11">
    <location>
        <begin position="841"/>
        <end position="869"/>
    </location>
</feature>
<keyword evidence="8" id="KW-0406">Ion transport</keyword>
<feature type="compositionally biased region" description="Basic and acidic residues" evidence="11">
    <location>
        <begin position="687"/>
        <end position="698"/>
    </location>
</feature>
<evidence type="ECO:0000313" key="14">
    <source>
        <dbReference type="EMBL" id="KAG0666913.1"/>
    </source>
</evidence>
<feature type="compositionally biased region" description="Low complexity" evidence="11">
    <location>
        <begin position="1016"/>
        <end position="1025"/>
    </location>
</feature>
<feature type="transmembrane region" description="Helical" evidence="12">
    <location>
        <begin position="468"/>
        <end position="493"/>
    </location>
</feature>
<evidence type="ECO:0000256" key="8">
    <source>
        <dbReference type="ARBA" id="ARBA00023065"/>
    </source>
</evidence>
<protein>
    <recommendedName>
        <fullName evidence="13">Cation/H+ exchanger transmembrane domain-containing protein</fullName>
    </recommendedName>
</protein>
<evidence type="ECO:0000256" key="6">
    <source>
        <dbReference type="ARBA" id="ARBA00022989"/>
    </source>
</evidence>
<feature type="region of interest" description="Disordered" evidence="11">
    <location>
        <begin position="509"/>
        <end position="828"/>
    </location>
</feature>
<feature type="compositionally biased region" description="Basic and acidic residues" evidence="11">
    <location>
        <begin position="546"/>
        <end position="555"/>
    </location>
</feature>
<dbReference type="PANTHER" id="PTHR31382">
    <property type="entry name" value="NA(+)/H(+) ANTIPORTER"/>
    <property type="match status" value="1"/>
</dbReference>
<dbReference type="GO" id="GO:0120029">
    <property type="term" value="P:proton export across plasma membrane"/>
    <property type="evidence" value="ECO:0007669"/>
    <property type="project" value="InterPro"/>
</dbReference>
<feature type="compositionally biased region" description="Basic and acidic residues" evidence="11">
    <location>
        <begin position="877"/>
        <end position="892"/>
    </location>
</feature>
<feature type="transmembrane region" description="Helical" evidence="12">
    <location>
        <begin position="395"/>
        <end position="415"/>
    </location>
</feature>
<evidence type="ECO:0000256" key="2">
    <source>
        <dbReference type="ARBA" id="ARBA00005248"/>
    </source>
</evidence>
<feature type="transmembrane region" description="Helical" evidence="12">
    <location>
        <begin position="140"/>
        <end position="158"/>
    </location>
</feature>
<feature type="compositionally biased region" description="Basic and acidic residues" evidence="11">
    <location>
        <begin position="1182"/>
        <end position="1193"/>
    </location>
</feature>
<evidence type="ECO:0000256" key="4">
    <source>
        <dbReference type="ARBA" id="ARBA00022449"/>
    </source>
</evidence>
<evidence type="ECO:0000256" key="9">
    <source>
        <dbReference type="ARBA" id="ARBA00023136"/>
    </source>
</evidence>
<feature type="compositionally biased region" description="Basic and acidic residues" evidence="11">
    <location>
        <begin position="710"/>
        <end position="748"/>
    </location>
</feature>
<keyword evidence="10" id="KW-0739">Sodium transport</keyword>
<keyword evidence="7" id="KW-0915">Sodium</keyword>
<dbReference type="GO" id="GO:0030007">
    <property type="term" value="P:intracellular potassium ion homeostasis"/>
    <property type="evidence" value="ECO:0007669"/>
    <property type="project" value="TreeGrafter"/>
</dbReference>
<evidence type="ECO:0000259" key="13">
    <source>
        <dbReference type="Pfam" id="PF00999"/>
    </source>
</evidence>
<dbReference type="InterPro" id="IPR004712">
    <property type="entry name" value="Na+/H+_antiporter_fungi"/>
</dbReference>
<feature type="transmembrane region" description="Helical" evidence="12">
    <location>
        <begin position="165"/>
        <end position="188"/>
    </location>
</feature>
<feature type="compositionally biased region" description="Polar residues" evidence="11">
    <location>
        <begin position="1123"/>
        <end position="1133"/>
    </location>
</feature>
<evidence type="ECO:0000256" key="11">
    <source>
        <dbReference type="SAM" id="MobiDB-lite"/>
    </source>
</evidence>
<comment type="caution">
    <text evidence="14">The sequence shown here is derived from an EMBL/GenBank/DDBJ whole genome shotgun (WGS) entry which is preliminary data.</text>
</comment>
<feature type="compositionally biased region" description="Basic and acidic residues" evidence="11">
    <location>
        <begin position="841"/>
        <end position="855"/>
    </location>
</feature>
<keyword evidence="3" id="KW-0813">Transport</keyword>
<feature type="region of interest" description="Disordered" evidence="11">
    <location>
        <begin position="954"/>
        <end position="973"/>
    </location>
</feature>
<feature type="compositionally biased region" description="Basic and acidic residues" evidence="11">
    <location>
        <begin position="562"/>
        <end position="582"/>
    </location>
</feature>
<organism evidence="14 15">
    <name type="scientific">Rhodotorula mucilaginosa</name>
    <name type="common">Yeast</name>
    <name type="synonym">Rhodotorula rubra</name>
    <dbReference type="NCBI Taxonomy" id="5537"/>
    <lineage>
        <taxon>Eukaryota</taxon>
        <taxon>Fungi</taxon>
        <taxon>Dikarya</taxon>
        <taxon>Basidiomycota</taxon>
        <taxon>Pucciniomycotina</taxon>
        <taxon>Microbotryomycetes</taxon>
        <taxon>Sporidiobolales</taxon>
        <taxon>Sporidiobolaceae</taxon>
        <taxon>Rhodotorula</taxon>
    </lineage>
</organism>
<feature type="region of interest" description="Disordered" evidence="11">
    <location>
        <begin position="1003"/>
        <end position="1193"/>
    </location>
</feature>
<feature type="transmembrane region" description="Helical" evidence="12">
    <location>
        <begin position="427"/>
        <end position="448"/>
    </location>
</feature>
<reference evidence="14 15" key="1">
    <citation type="submission" date="2020-11" db="EMBL/GenBank/DDBJ databases">
        <title>Kefir isolates.</title>
        <authorList>
            <person name="Marcisauskas S."/>
            <person name="Kim Y."/>
            <person name="Blasche S."/>
        </authorList>
    </citation>
    <scope>NUCLEOTIDE SEQUENCE [LARGE SCALE GENOMIC DNA]</scope>
    <source>
        <strain evidence="14 15">KR</strain>
    </source>
</reference>
<keyword evidence="9 12" id="KW-0472">Membrane</keyword>